<comment type="similarity">
    <text evidence="1 4">Belongs to the ketopantoate reductase family.</text>
</comment>
<evidence type="ECO:0000313" key="8">
    <source>
        <dbReference type="Proteomes" id="UP000031928"/>
    </source>
</evidence>
<dbReference type="EMBL" id="CP007790">
    <property type="protein sequence ID" value="AJK68493.1"/>
    <property type="molecule type" value="Genomic_DNA"/>
</dbReference>
<dbReference type="OrthoDB" id="9796561at2"/>
<dbReference type="PANTHER" id="PTHR21708">
    <property type="entry name" value="PROBABLE 2-DEHYDROPANTOATE 2-REDUCTASE"/>
    <property type="match status" value="1"/>
</dbReference>
<dbReference type="InterPro" id="IPR051402">
    <property type="entry name" value="KPR-Related"/>
</dbReference>
<evidence type="ECO:0000313" key="7">
    <source>
        <dbReference type="EMBL" id="AJK68493.1"/>
    </source>
</evidence>
<keyword evidence="2 4" id="KW-0521">NADP</keyword>
<dbReference type="InterPro" id="IPR013328">
    <property type="entry name" value="6PGD_dom2"/>
</dbReference>
<name>A0A0B6TKL3_9CORY</name>
<sequence>MKIAVIGAGAVGGWFGGNLVQAGHDVVFVARGETLQVLRSEGLRLNGQEPIAVRAVGTLREAGAPDVALLAVKASAGTDMASLLEGLPGTSMVAVTQNSVEVPARVAEVVGAARTLPGVVRGYFHHTGPGKVEFHGGPISHTTGTWDGSPNGTVDAFAAALREAGVDAVVRGDIFVDVWEKAMYVTTTGALGALAGSPLGELRTRLRPTLEALMREVHATGRAAGVPLSDDAVDRTLAFADRMPADATSSMQRDLAAGRPATRHELDAQVGAICRLAARNGVDVRLHDLVLRLLG</sequence>
<comment type="pathway">
    <text evidence="4">Cofactor biosynthesis; (R)-pantothenate biosynthesis; (R)-pantoate from 3-methyl-2-oxobutanoate: step 2/2.</text>
</comment>
<dbReference type="GO" id="GO:0015940">
    <property type="term" value="P:pantothenate biosynthetic process"/>
    <property type="evidence" value="ECO:0007669"/>
    <property type="project" value="UniProtKB-UniPathway"/>
</dbReference>
<dbReference type="InterPro" id="IPR013332">
    <property type="entry name" value="KPR_N"/>
</dbReference>
<dbReference type="Pfam" id="PF08546">
    <property type="entry name" value="ApbA_C"/>
    <property type="match status" value="1"/>
</dbReference>
<dbReference type="SUPFAM" id="SSF48179">
    <property type="entry name" value="6-phosphogluconate dehydrogenase C-terminal domain-like"/>
    <property type="match status" value="1"/>
</dbReference>
<keyword evidence="4" id="KW-0566">Pantothenate biosynthesis</keyword>
<dbReference type="RefSeq" id="WP_042621116.1">
    <property type="nucleotide sequence ID" value="NZ_CP007790.1"/>
</dbReference>
<dbReference type="KEGG" id="cmq:B840_04370"/>
<dbReference type="GO" id="GO:0008677">
    <property type="term" value="F:2-dehydropantoate 2-reductase activity"/>
    <property type="evidence" value="ECO:0007669"/>
    <property type="project" value="UniProtKB-EC"/>
</dbReference>
<dbReference type="Gene3D" id="1.10.1040.10">
    <property type="entry name" value="N-(1-d-carboxylethyl)-l-norvaline Dehydrogenase, domain 2"/>
    <property type="match status" value="1"/>
</dbReference>
<dbReference type="AlphaFoldDB" id="A0A0B6TKL3"/>
<comment type="catalytic activity">
    <reaction evidence="4">
        <text>(R)-pantoate + NADP(+) = 2-dehydropantoate + NADPH + H(+)</text>
        <dbReference type="Rhea" id="RHEA:16233"/>
        <dbReference type="ChEBI" id="CHEBI:11561"/>
        <dbReference type="ChEBI" id="CHEBI:15378"/>
        <dbReference type="ChEBI" id="CHEBI:15980"/>
        <dbReference type="ChEBI" id="CHEBI:57783"/>
        <dbReference type="ChEBI" id="CHEBI:58349"/>
        <dbReference type="EC" id="1.1.1.169"/>
    </reaction>
</comment>
<dbReference type="InterPro" id="IPR008927">
    <property type="entry name" value="6-PGluconate_DH-like_C_sf"/>
</dbReference>
<keyword evidence="8" id="KW-1185">Reference proteome</keyword>
<dbReference type="PANTHER" id="PTHR21708:SF26">
    <property type="entry name" value="2-DEHYDROPANTOATE 2-REDUCTASE"/>
    <property type="match status" value="1"/>
</dbReference>
<dbReference type="GO" id="GO:0005737">
    <property type="term" value="C:cytoplasm"/>
    <property type="evidence" value="ECO:0007669"/>
    <property type="project" value="TreeGrafter"/>
</dbReference>
<feature type="domain" description="Ketopantoate reductase C-terminal" evidence="6">
    <location>
        <begin position="174"/>
        <end position="294"/>
    </location>
</feature>
<comment type="function">
    <text evidence="4">Catalyzes the NADPH-dependent reduction of ketopantoate into pantoic acid.</text>
</comment>
<protein>
    <recommendedName>
        <fullName evidence="4">2-dehydropantoate 2-reductase</fullName>
        <ecNumber evidence="4">1.1.1.169</ecNumber>
    </recommendedName>
    <alternativeName>
        <fullName evidence="4">Ketopantoate reductase</fullName>
    </alternativeName>
</protein>
<dbReference type="SUPFAM" id="SSF51735">
    <property type="entry name" value="NAD(P)-binding Rossmann-fold domains"/>
    <property type="match status" value="1"/>
</dbReference>
<dbReference type="NCBIfam" id="TIGR00745">
    <property type="entry name" value="apbA_panE"/>
    <property type="match status" value="1"/>
</dbReference>
<dbReference type="Pfam" id="PF02558">
    <property type="entry name" value="ApbA"/>
    <property type="match status" value="1"/>
</dbReference>
<evidence type="ECO:0000259" key="5">
    <source>
        <dbReference type="Pfam" id="PF02558"/>
    </source>
</evidence>
<gene>
    <name evidence="7" type="ORF">B840_04370</name>
</gene>
<evidence type="ECO:0000256" key="2">
    <source>
        <dbReference type="ARBA" id="ARBA00022857"/>
    </source>
</evidence>
<dbReference type="Proteomes" id="UP000031928">
    <property type="component" value="Chromosome"/>
</dbReference>
<evidence type="ECO:0000256" key="3">
    <source>
        <dbReference type="ARBA" id="ARBA00023002"/>
    </source>
</evidence>
<dbReference type="UniPathway" id="UPA00028">
    <property type="reaction ID" value="UER00004"/>
</dbReference>
<dbReference type="InterPro" id="IPR013752">
    <property type="entry name" value="KPA_reductase"/>
</dbReference>
<proteinExistence type="inferred from homology"/>
<evidence type="ECO:0000256" key="1">
    <source>
        <dbReference type="ARBA" id="ARBA00007870"/>
    </source>
</evidence>
<feature type="domain" description="Ketopantoate reductase N-terminal" evidence="5">
    <location>
        <begin position="3"/>
        <end position="144"/>
    </location>
</feature>
<organism evidence="7 8">
    <name type="scientific">Corynebacterium marinum DSM 44953</name>
    <dbReference type="NCBI Taxonomy" id="1224162"/>
    <lineage>
        <taxon>Bacteria</taxon>
        <taxon>Bacillati</taxon>
        <taxon>Actinomycetota</taxon>
        <taxon>Actinomycetes</taxon>
        <taxon>Mycobacteriales</taxon>
        <taxon>Corynebacteriaceae</taxon>
        <taxon>Corynebacterium</taxon>
    </lineage>
</organism>
<accession>A0A0B6TKL3</accession>
<dbReference type="EC" id="1.1.1.169" evidence="4"/>
<dbReference type="NCBIfam" id="NF005091">
    <property type="entry name" value="PRK06522.2-2"/>
    <property type="match status" value="1"/>
</dbReference>
<dbReference type="InterPro" id="IPR036291">
    <property type="entry name" value="NAD(P)-bd_dom_sf"/>
</dbReference>
<dbReference type="STRING" id="1224162.B840_04370"/>
<reference evidence="7 8" key="1">
    <citation type="submission" date="2014-05" db="EMBL/GenBank/DDBJ databases">
        <title>Complete genome sequence of Corynebacterium marinum DSM 44953.</title>
        <authorList>
            <person name="Schaffert L."/>
            <person name="Albersmeier A."/>
            <person name="Kalinowski J."/>
            <person name="Ruckert C."/>
        </authorList>
    </citation>
    <scope>NUCLEOTIDE SEQUENCE [LARGE SCALE GENOMIC DNA]</scope>
    <source>
        <strain evidence="7 8">DSM 44953</strain>
    </source>
</reference>
<dbReference type="InterPro" id="IPR003710">
    <property type="entry name" value="ApbA"/>
</dbReference>
<evidence type="ECO:0000259" key="6">
    <source>
        <dbReference type="Pfam" id="PF08546"/>
    </source>
</evidence>
<dbReference type="HOGENOM" id="CLU_031468_6_1_11"/>
<keyword evidence="3 4" id="KW-0560">Oxidoreductase</keyword>
<evidence type="ECO:0000256" key="4">
    <source>
        <dbReference type="RuleBase" id="RU362068"/>
    </source>
</evidence>
<dbReference type="Gene3D" id="3.40.50.720">
    <property type="entry name" value="NAD(P)-binding Rossmann-like Domain"/>
    <property type="match status" value="1"/>
</dbReference>